<proteinExistence type="predicted"/>
<comment type="caution">
    <text evidence="2">The sequence shown here is derived from an EMBL/GenBank/DDBJ whole genome shotgun (WGS) entry which is preliminary data.</text>
</comment>
<evidence type="ECO:0000313" key="3">
    <source>
        <dbReference type="Proteomes" id="UP001153269"/>
    </source>
</evidence>
<dbReference type="Proteomes" id="UP001153269">
    <property type="component" value="Unassembled WGS sequence"/>
</dbReference>
<organism evidence="2 3">
    <name type="scientific">Pleuronectes platessa</name>
    <name type="common">European plaice</name>
    <dbReference type="NCBI Taxonomy" id="8262"/>
    <lineage>
        <taxon>Eukaryota</taxon>
        <taxon>Metazoa</taxon>
        <taxon>Chordata</taxon>
        <taxon>Craniata</taxon>
        <taxon>Vertebrata</taxon>
        <taxon>Euteleostomi</taxon>
        <taxon>Actinopterygii</taxon>
        <taxon>Neopterygii</taxon>
        <taxon>Teleostei</taxon>
        <taxon>Neoteleostei</taxon>
        <taxon>Acanthomorphata</taxon>
        <taxon>Carangaria</taxon>
        <taxon>Pleuronectiformes</taxon>
        <taxon>Pleuronectoidei</taxon>
        <taxon>Pleuronectidae</taxon>
        <taxon>Pleuronectes</taxon>
    </lineage>
</organism>
<keyword evidence="3" id="KW-1185">Reference proteome</keyword>
<accession>A0A9N7U1B0</accession>
<dbReference type="EMBL" id="CADEAL010000619">
    <property type="protein sequence ID" value="CAB1422900.1"/>
    <property type="molecule type" value="Genomic_DNA"/>
</dbReference>
<gene>
    <name evidence="2" type="ORF">PLEPLA_LOCUS10818</name>
</gene>
<evidence type="ECO:0000256" key="1">
    <source>
        <dbReference type="SAM" id="MobiDB-lite"/>
    </source>
</evidence>
<dbReference type="AlphaFoldDB" id="A0A9N7U1B0"/>
<protein>
    <submittedName>
        <fullName evidence="2">Uncharacterized protein</fullName>
    </submittedName>
</protein>
<feature type="region of interest" description="Disordered" evidence="1">
    <location>
        <begin position="20"/>
        <end position="42"/>
    </location>
</feature>
<reference evidence="2" key="1">
    <citation type="submission" date="2020-03" db="EMBL/GenBank/DDBJ databases">
        <authorList>
            <person name="Weist P."/>
        </authorList>
    </citation>
    <scope>NUCLEOTIDE SEQUENCE</scope>
</reference>
<name>A0A9N7U1B0_PLEPL</name>
<feature type="compositionally biased region" description="Acidic residues" evidence="1">
    <location>
        <begin position="28"/>
        <end position="38"/>
    </location>
</feature>
<sequence>MLVEMLVEEVRTTYRPLTTGLWRTGDRGEEEEEEEEEMEKTSFLPRLTGGSKMAAGVKVDGGLSLLPRSHQSCSWIWISDTAQHAPVPAANLQRSTLTTPPFDVSIINSPDSHENKEEVF</sequence>
<evidence type="ECO:0000313" key="2">
    <source>
        <dbReference type="EMBL" id="CAB1422900.1"/>
    </source>
</evidence>